<dbReference type="InterPro" id="IPR013785">
    <property type="entry name" value="Aldolase_TIM"/>
</dbReference>
<evidence type="ECO:0000256" key="4">
    <source>
        <dbReference type="PIRNR" id="PIRNR038193"/>
    </source>
</evidence>
<dbReference type="InParanoid" id="A0A482XC35"/>
<dbReference type="GO" id="GO:0030214">
    <property type="term" value="P:hyaluronan catabolic process"/>
    <property type="evidence" value="ECO:0007669"/>
    <property type="project" value="TreeGrafter"/>
</dbReference>
<dbReference type="SUPFAM" id="SSF51445">
    <property type="entry name" value="(Trans)glycosidases"/>
    <property type="match status" value="1"/>
</dbReference>
<dbReference type="PANTHER" id="PTHR11769:SF35">
    <property type="entry name" value="HYALURONIDASE"/>
    <property type="match status" value="1"/>
</dbReference>
<keyword evidence="8" id="KW-0732">Signal</keyword>
<keyword evidence="7" id="KW-0326">Glycosidase</keyword>
<evidence type="ECO:0000256" key="6">
    <source>
        <dbReference type="PIRSR" id="PIRSR038193-3"/>
    </source>
</evidence>
<keyword evidence="10" id="KW-1185">Reference proteome</keyword>
<comment type="caution">
    <text evidence="9">The sequence shown here is derived from an EMBL/GenBank/DDBJ whole genome shotgun (WGS) entry which is preliminary data.</text>
</comment>
<evidence type="ECO:0000313" key="9">
    <source>
        <dbReference type="EMBL" id="RZF43316.1"/>
    </source>
</evidence>
<accession>A0A482XC35</accession>
<name>A0A482XC35_LAOST</name>
<feature type="active site" description="Proton donor" evidence="5">
    <location>
        <position position="130"/>
    </location>
</feature>
<feature type="disulfide bond" evidence="6">
    <location>
        <begin position="38"/>
        <end position="329"/>
    </location>
</feature>
<evidence type="ECO:0000313" key="10">
    <source>
        <dbReference type="Proteomes" id="UP000291343"/>
    </source>
</evidence>
<dbReference type="AlphaFoldDB" id="A0A482XC35"/>
<evidence type="ECO:0000256" key="7">
    <source>
        <dbReference type="RuleBase" id="RU610713"/>
    </source>
</evidence>
<keyword evidence="3" id="KW-0325">Glycoprotein</keyword>
<gene>
    <name evidence="9" type="ORF">LSTR_LSTR001577</name>
</gene>
<keyword evidence="7" id="KW-0378">Hydrolase</keyword>
<keyword evidence="2 6" id="KW-1015">Disulfide bond</keyword>
<evidence type="ECO:0000256" key="1">
    <source>
        <dbReference type="ARBA" id="ARBA00008871"/>
    </source>
</evidence>
<dbReference type="Proteomes" id="UP000291343">
    <property type="component" value="Unassembled WGS sequence"/>
</dbReference>
<sequence length="380" mass="44388">MAHTNNMLYGICVLCFFFARLAAAGKYKMFWNVPTFMCHKHGLNFSSVSEQWGLIQNHGDKFRGNAVALLYDPGLFPALLDATRFTPQQPRNGAVPQAANLTAHLHLYRNDIERLIPDAAFKGIAIIDFEHWRPIWRENWGSLNSYRIYSRNLVKKSHPWLSESAVEKEAMTQFEKAAKLFILTTLQLSKQLRPLAKWGYYGYPFCFNYKLTGNNKLSCTEDVIEDNNRLKWFFDESTALYPSLYLKNQGMTEEKRAKFIIGRMEEAYRLSHKGKFTPVFPYTWYKYHDVNRFLSREDLINSLEIPKKKGSNGVIIWGATNDVNTKEKCLALLDYVDRILGPTVKIVKQRMERWERIKHKIHFNETIDPNEVEKEVILVR</sequence>
<feature type="disulfide bond" evidence="6">
    <location>
        <begin position="206"/>
        <end position="219"/>
    </location>
</feature>
<dbReference type="Pfam" id="PF01630">
    <property type="entry name" value="Glyco_hydro_56"/>
    <property type="match status" value="1"/>
</dbReference>
<dbReference type="PIRSF" id="PIRSF038193">
    <property type="entry name" value="Hyaluronidase"/>
    <property type="match status" value="1"/>
</dbReference>
<feature type="signal peptide" evidence="8">
    <location>
        <begin position="1"/>
        <end position="24"/>
    </location>
</feature>
<dbReference type="PRINTS" id="PR00847">
    <property type="entry name" value="HYALURONDASE"/>
</dbReference>
<comment type="catalytic activity">
    <reaction evidence="7">
        <text>Random hydrolysis of (1-&gt;4)-linkages between N-acetyl-beta-D-glucosamine and D-glucuronate residues in hyaluronate.</text>
        <dbReference type="EC" id="3.2.1.35"/>
    </reaction>
</comment>
<protein>
    <recommendedName>
        <fullName evidence="7">Hyaluronidase</fullName>
        <ecNumber evidence="7">3.2.1.35</ecNumber>
    </recommendedName>
</protein>
<dbReference type="PRINTS" id="PR00846">
    <property type="entry name" value="GLHYDRLASE56"/>
</dbReference>
<dbReference type="EMBL" id="QKKF02012754">
    <property type="protein sequence ID" value="RZF43316.1"/>
    <property type="molecule type" value="Genomic_DNA"/>
</dbReference>
<reference evidence="9 10" key="1">
    <citation type="journal article" date="2017" name="Gigascience">
        <title>Genome sequence of the small brown planthopper, Laodelphax striatellus.</title>
        <authorList>
            <person name="Zhu J."/>
            <person name="Jiang F."/>
            <person name="Wang X."/>
            <person name="Yang P."/>
            <person name="Bao Y."/>
            <person name="Zhao W."/>
            <person name="Wang W."/>
            <person name="Lu H."/>
            <person name="Wang Q."/>
            <person name="Cui N."/>
            <person name="Li J."/>
            <person name="Chen X."/>
            <person name="Luo L."/>
            <person name="Yu J."/>
            <person name="Kang L."/>
            <person name="Cui F."/>
        </authorList>
    </citation>
    <scope>NUCLEOTIDE SEQUENCE [LARGE SCALE GENOMIC DNA]</scope>
    <source>
        <strain evidence="9">Lst14</strain>
    </source>
</reference>
<dbReference type="Gene3D" id="3.20.20.70">
    <property type="entry name" value="Aldolase class I"/>
    <property type="match status" value="1"/>
</dbReference>
<evidence type="ECO:0000256" key="2">
    <source>
        <dbReference type="ARBA" id="ARBA00023157"/>
    </source>
</evidence>
<comment type="similarity">
    <text evidence="1 4 7">Belongs to the glycosyl hydrolase 56 family.</text>
</comment>
<evidence type="ECO:0000256" key="8">
    <source>
        <dbReference type="SAM" id="SignalP"/>
    </source>
</evidence>
<feature type="chain" id="PRO_5019770860" description="Hyaluronidase" evidence="8">
    <location>
        <begin position="25"/>
        <end position="380"/>
    </location>
</feature>
<dbReference type="GO" id="GO:0006952">
    <property type="term" value="P:defense response"/>
    <property type="evidence" value="ECO:0007669"/>
    <property type="project" value="InterPro"/>
</dbReference>
<dbReference type="InterPro" id="IPR018155">
    <property type="entry name" value="Hyaluronidase"/>
</dbReference>
<dbReference type="SMR" id="A0A482XC35"/>
<dbReference type="STRING" id="195883.A0A482XC35"/>
<dbReference type="InterPro" id="IPR001329">
    <property type="entry name" value="Venom_Hyaluronidase"/>
</dbReference>
<organism evidence="9 10">
    <name type="scientific">Laodelphax striatellus</name>
    <name type="common">Small brown planthopper</name>
    <name type="synonym">Delphax striatella</name>
    <dbReference type="NCBI Taxonomy" id="195883"/>
    <lineage>
        <taxon>Eukaryota</taxon>
        <taxon>Metazoa</taxon>
        <taxon>Ecdysozoa</taxon>
        <taxon>Arthropoda</taxon>
        <taxon>Hexapoda</taxon>
        <taxon>Insecta</taxon>
        <taxon>Pterygota</taxon>
        <taxon>Neoptera</taxon>
        <taxon>Paraneoptera</taxon>
        <taxon>Hemiptera</taxon>
        <taxon>Auchenorrhyncha</taxon>
        <taxon>Fulgoroidea</taxon>
        <taxon>Delphacidae</taxon>
        <taxon>Criomorphinae</taxon>
        <taxon>Laodelphax</taxon>
    </lineage>
</organism>
<dbReference type="PANTHER" id="PTHR11769">
    <property type="entry name" value="HYALURONIDASE"/>
    <property type="match status" value="1"/>
</dbReference>
<evidence type="ECO:0000256" key="5">
    <source>
        <dbReference type="PIRSR" id="PIRSR038193-1"/>
    </source>
</evidence>
<evidence type="ECO:0000256" key="3">
    <source>
        <dbReference type="ARBA" id="ARBA00023180"/>
    </source>
</evidence>
<dbReference type="InterPro" id="IPR017853">
    <property type="entry name" value="GH"/>
</dbReference>
<dbReference type="OrthoDB" id="5796153at2759"/>
<dbReference type="GO" id="GO:0004415">
    <property type="term" value="F:hyalurononglucosaminidase activity"/>
    <property type="evidence" value="ECO:0007669"/>
    <property type="project" value="UniProtKB-UniRule"/>
</dbReference>
<proteinExistence type="inferred from homology"/>
<dbReference type="GO" id="GO:0005975">
    <property type="term" value="P:carbohydrate metabolic process"/>
    <property type="evidence" value="ECO:0007669"/>
    <property type="project" value="UniProtKB-UniRule"/>
</dbReference>
<dbReference type="EC" id="3.2.1.35" evidence="7"/>